<dbReference type="Proteomes" id="UP000830729">
    <property type="component" value="Plasmid unnamed1"/>
</dbReference>
<comment type="subcellular location">
    <subcellularLocation>
        <location evidence="1">Membrane</location>
        <topology evidence="1">Multi-pass membrane protein</topology>
    </subcellularLocation>
</comment>
<dbReference type="RefSeq" id="WP_248652462.1">
    <property type="nucleotide sequence ID" value="NZ_CP096660.1"/>
</dbReference>
<sequence length="392" mass="42166">MNWNQFLDRDRNRIAWWLYLLALAVGVVYVGYSFVGMFVLGVFLYYASRPICDRVSDYVDNDGLAAGLTLAGIVTPILLVVGYVLLAGLRDVASLSGMPGSGLLAPLLNVNQLTANQQSLVQTLLENPSKVGSLSAQRIRQVVQAAMTALGAVLGALVLLSLSFGFAFFLLRDDDRIAAWFRDEVASPGSAAHAYAYAVDDELETVFFGNVLFVFTMAILAALVYYGFNFLAPPALTIPFAILLALLTGVASLVPLVVGKIVYVPLVGYLAWVAAGTGGAAMIYPIGLLVVSFLVLDILPQTFLQPYISGNEIHMGVMMFAYILGPMLFGWYGFFLLPLFFVLVIQAVRIVVTDLIHGDDLTPDVDAAPSLGARDLGDLGDEDEEDDEAASA</sequence>
<evidence type="ECO:0000256" key="4">
    <source>
        <dbReference type="ARBA" id="ARBA00022989"/>
    </source>
</evidence>
<evidence type="ECO:0000256" key="2">
    <source>
        <dbReference type="ARBA" id="ARBA00009773"/>
    </source>
</evidence>
<keyword evidence="9" id="KW-1185">Reference proteome</keyword>
<feature type="transmembrane region" description="Helical" evidence="7">
    <location>
        <begin position="66"/>
        <end position="89"/>
    </location>
</feature>
<proteinExistence type="inferred from homology"/>
<evidence type="ECO:0000313" key="9">
    <source>
        <dbReference type="Proteomes" id="UP000830729"/>
    </source>
</evidence>
<feature type="transmembrane region" description="Helical" evidence="7">
    <location>
        <begin position="16"/>
        <end position="46"/>
    </location>
</feature>
<feature type="transmembrane region" description="Helical" evidence="7">
    <location>
        <begin position="269"/>
        <end position="296"/>
    </location>
</feature>
<dbReference type="KEGG" id="halx:M0R89_19910"/>
<evidence type="ECO:0000313" key="8">
    <source>
        <dbReference type="EMBL" id="UPV76429.1"/>
    </source>
</evidence>
<keyword evidence="4 7" id="KW-1133">Transmembrane helix</keyword>
<dbReference type="InterPro" id="IPR002549">
    <property type="entry name" value="AI-2E-like"/>
</dbReference>
<dbReference type="EMBL" id="CP096660">
    <property type="protein sequence ID" value="UPV76429.1"/>
    <property type="molecule type" value="Genomic_DNA"/>
</dbReference>
<evidence type="ECO:0000256" key="6">
    <source>
        <dbReference type="SAM" id="MobiDB-lite"/>
    </source>
</evidence>
<dbReference type="Pfam" id="PF01594">
    <property type="entry name" value="AI-2E_transport"/>
    <property type="match status" value="1"/>
</dbReference>
<evidence type="ECO:0000256" key="7">
    <source>
        <dbReference type="SAM" id="Phobius"/>
    </source>
</evidence>
<evidence type="ECO:0000256" key="5">
    <source>
        <dbReference type="ARBA" id="ARBA00023136"/>
    </source>
</evidence>
<feature type="transmembrane region" description="Helical" evidence="7">
    <location>
        <begin position="240"/>
        <end position="263"/>
    </location>
</feature>
<keyword evidence="5 7" id="KW-0472">Membrane</keyword>
<geneLocation type="plasmid" evidence="8 9">
    <name>unnamed1</name>
</geneLocation>
<feature type="compositionally biased region" description="Acidic residues" evidence="6">
    <location>
        <begin position="378"/>
        <end position="392"/>
    </location>
</feature>
<organism evidence="8 9">
    <name type="scientific">Halorussus limi</name>
    <dbReference type="NCBI Taxonomy" id="2938695"/>
    <lineage>
        <taxon>Archaea</taxon>
        <taxon>Methanobacteriati</taxon>
        <taxon>Methanobacteriota</taxon>
        <taxon>Stenosarchaea group</taxon>
        <taxon>Halobacteria</taxon>
        <taxon>Halobacteriales</taxon>
        <taxon>Haladaptataceae</taxon>
        <taxon>Halorussus</taxon>
    </lineage>
</organism>
<feature type="transmembrane region" description="Helical" evidence="7">
    <location>
        <begin position="145"/>
        <end position="171"/>
    </location>
</feature>
<dbReference type="GO" id="GO:0016020">
    <property type="term" value="C:membrane"/>
    <property type="evidence" value="ECO:0007669"/>
    <property type="project" value="UniProtKB-SubCell"/>
</dbReference>
<name>A0A8U0HZV8_9EURY</name>
<feature type="region of interest" description="Disordered" evidence="6">
    <location>
        <begin position="368"/>
        <end position="392"/>
    </location>
</feature>
<keyword evidence="3 7" id="KW-0812">Transmembrane</keyword>
<dbReference type="AlphaFoldDB" id="A0A8U0HZV8"/>
<reference evidence="8 9" key="1">
    <citation type="submission" date="2022-04" db="EMBL/GenBank/DDBJ databases">
        <title>Diverse halophilic archaea isolated from saline environments.</title>
        <authorList>
            <person name="Cui H.-L."/>
        </authorList>
    </citation>
    <scope>NUCLEOTIDE SEQUENCE [LARGE SCALE GENOMIC DNA]</scope>
    <source>
        <strain evidence="8 9">XZYJT49</strain>
        <plasmid evidence="8 9">unnamed1</plasmid>
    </source>
</reference>
<comment type="similarity">
    <text evidence="2">Belongs to the autoinducer-2 exporter (AI-2E) (TC 2.A.86) family.</text>
</comment>
<feature type="transmembrane region" description="Helical" evidence="7">
    <location>
        <begin position="331"/>
        <end position="352"/>
    </location>
</feature>
<evidence type="ECO:0000256" key="3">
    <source>
        <dbReference type="ARBA" id="ARBA00022692"/>
    </source>
</evidence>
<protein>
    <submittedName>
        <fullName evidence="8">AI-2E family transporter</fullName>
    </submittedName>
</protein>
<dbReference type="GeneID" id="72187515"/>
<evidence type="ECO:0000256" key="1">
    <source>
        <dbReference type="ARBA" id="ARBA00004141"/>
    </source>
</evidence>
<accession>A0A8U0HZV8</accession>
<gene>
    <name evidence="8" type="ORF">M0R89_19910</name>
</gene>
<keyword evidence="8" id="KW-0614">Plasmid</keyword>
<feature type="transmembrane region" description="Helical" evidence="7">
    <location>
        <begin position="207"/>
        <end position="228"/>
    </location>
</feature>